<name>A0A1H0RDV7_STREI</name>
<protein>
    <submittedName>
        <fullName evidence="1">Uncharacterized protein</fullName>
    </submittedName>
</protein>
<reference evidence="1 2" key="1">
    <citation type="submission" date="2016-10" db="EMBL/GenBank/DDBJ databases">
        <authorList>
            <person name="de Groot N.N."/>
        </authorList>
    </citation>
    <scope>NUCLEOTIDE SEQUENCE [LARGE SCALE GENOMIC DNA]</scope>
    <source>
        <strain evidence="1 2">Sb04</strain>
    </source>
</reference>
<gene>
    <name evidence="1" type="ORF">SAMN05216347_1162</name>
</gene>
<dbReference type="Proteomes" id="UP000183816">
    <property type="component" value="Unassembled WGS sequence"/>
</dbReference>
<dbReference type="RefSeq" id="WP_074483002.1">
    <property type="nucleotide sequence ID" value="NZ_FNJK01000016.1"/>
</dbReference>
<proteinExistence type="predicted"/>
<dbReference type="EMBL" id="FNJK01000016">
    <property type="protein sequence ID" value="SDP27743.1"/>
    <property type="molecule type" value="Genomic_DNA"/>
</dbReference>
<sequence length="141" mass="16897">MELEIFNHQLTANKKYDDLTNDVKELFEKPKDNKIDNLILRSKHAIVYKEMRFRFILIFKKRELSKVILIAMKKQDNPIYSVIENTNERHIKWLLKNYGEPTDKKSWGIIYQFSSMKITSEYDPRSGTSEIVYDLNFSKEN</sequence>
<accession>A0A1H0RDV7</accession>
<evidence type="ECO:0000313" key="1">
    <source>
        <dbReference type="EMBL" id="SDP27743.1"/>
    </source>
</evidence>
<evidence type="ECO:0000313" key="2">
    <source>
        <dbReference type="Proteomes" id="UP000183816"/>
    </source>
</evidence>
<organism evidence="1 2">
    <name type="scientific">Streptococcus equinus</name>
    <name type="common">Streptococcus bovis</name>
    <dbReference type="NCBI Taxonomy" id="1335"/>
    <lineage>
        <taxon>Bacteria</taxon>
        <taxon>Bacillati</taxon>
        <taxon>Bacillota</taxon>
        <taxon>Bacilli</taxon>
        <taxon>Lactobacillales</taxon>
        <taxon>Streptococcaceae</taxon>
        <taxon>Streptococcus</taxon>
    </lineage>
</organism>
<dbReference type="AlphaFoldDB" id="A0A1H0RDV7"/>